<evidence type="ECO:0000313" key="5">
    <source>
        <dbReference type="Proteomes" id="UP001174909"/>
    </source>
</evidence>
<feature type="compositionally biased region" description="Polar residues" evidence="2">
    <location>
        <begin position="534"/>
        <end position="551"/>
    </location>
</feature>
<keyword evidence="1" id="KW-0175">Coiled coil</keyword>
<dbReference type="EMBL" id="CASHTH010003189">
    <property type="protein sequence ID" value="CAI8041452.1"/>
    <property type="molecule type" value="Genomic_DNA"/>
</dbReference>
<evidence type="ECO:0000313" key="4">
    <source>
        <dbReference type="EMBL" id="CAI8041452.1"/>
    </source>
</evidence>
<dbReference type="GO" id="GO:0051256">
    <property type="term" value="P:mitotic spindle midzone assembly"/>
    <property type="evidence" value="ECO:0007669"/>
    <property type="project" value="TreeGrafter"/>
</dbReference>
<gene>
    <name evidence="4" type="ORF">GBAR_LOCUS23053</name>
</gene>
<feature type="region of interest" description="Disordered" evidence="2">
    <location>
        <begin position="498"/>
        <end position="569"/>
    </location>
</feature>
<comment type="caution">
    <text evidence="4">The sequence shown here is derived from an EMBL/GenBank/DDBJ whole genome shotgun (WGS) entry which is preliminary data.</text>
</comment>
<dbReference type="Pfam" id="PF19318">
    <property type="entry name" value="DUF5918"/>
    <property type="match status" value="1"/>
</dbReference>
<reference evidence="4" key="1">
    <citation type="submission" date="2023-03" db="EMBL/GenBank/DDBJ databases">
        <authorList>
            <person name="Steffen K."/>
            <person name="Cardenas P."/>
        </authorList>
    </citation>
    <scope>NUCLEOTIDE SEQUENCE</scope>
</reference>
<feature type="coiled-coil region" evidence="1">
    <location>
        <begin position="231"/>
        <end position="258"/>
    </location>
</feature>
<dbReference type="InterPro" id="IPR007145">
    <property type="entry name" value="MAP65_Ase1_PRC1"/>
</dbReference>
<accession>A0AA35T624</accession>
<dbReference type="GO" id="GO:0008017">
    <property type="term" value="F:microtubule binding"/>
    <property type="evidence" value="ECO:0007669"/>
    <property type="project" value="InterPro"/>
</dbReference>
<dbReference type="AlphaFoldDB" id="A0AA35T624"/>
<organism evidence="4 5">
    <name type="scientific">Geodia barretti</name>
    <name type="common">Barrett's horny sponge</name>
    <dbReference type="NCBI Taxonomy" id="519541"/>
    <lineage>
        <taxon>Eukaryota</taxon>
        <taxon>Metazoa</taxon>
        <taxon>Porifera</taxon>
        <taxon>Demospongiae</taxon>
        <taxon>Heteroscleromorpha</taxon>
        <taxon>Tetractinellida</taxon>
        <taxon>Astrophorina</taxon>
        <taxon>Geodiidae</taxon>
        <taxon>Geodia</taxon>
    </lineage>
</organism>
<dbReference type="InterPro" id="IPR045696">
    <property type="entry name" value="Ubox5_N"/>
</dbReference>
<sequence>MSETKLRDLGPQMEALKAVLSDLLSSPMLEKFARVWQEMGVEDENLATRRDTIRLHIHNLMEDMYREEEVLKAKLIDSVAHCTKELAELCNQLSLPFEGPSDDLPLAAREKQLRQKADTLTKEKHSRLKRLKRLSELEVAMCHCLDETPKLTSILSSGQVPSEDELQHYRGLVGRLEKKKARINDRQAEFLALREKVLGLWNELEMEPHEQFEQQVASGDIRVFVLSSENLIRLNRFYAELEEEATHLEARAHQLRGTIRSLWERLEVPQDHRDAFSQLYTGHKPKIIASLCEEMSRLNELKKQHMQKFCEATREELHVVWDQCMYGPRQRREFSAAFTDEFSEDLLSAHESELDRMRGFYQDNKEIFDLLQKREKLWQQQIELDRQSNDPNRFNNRGGQLQKQLKLRKQLEKELPRTERELSGVVTQWEEDHERHFVVLDTRFLDLMEEQIEERSLKKETEKMKKVVKSLAKNKVAHACQQMEEKKDKEEALMFEMTYGSRPTTPVKRRGGTTPVSNISKQRRVGPSPLHSALRQQPSKKVNNTTTSQKRPTGLPTPGRKRPPTASSSRRILAEKNTHHEPCPDESLFTQANFSLASTGSYTDFQVETYRQKRTARWPGQPEVSQEQHTSQKLFYSEFGHKNMRHCVSFVSSPVSERRAARRTEWSGYSWHHRVPKVIERGKGISMNTRPAAPKLINFCQVSLTKHVECSSVCADDHHVDNLVVESGTSSFQSSPRGFRVEHFVRPPVHLDFSFLAPIDVACVVVKPDLGDEDSAATFTVSATAGSRSHTRHEDLLTMGRGSVRGKGALLLMKNRVFERRCGCSVDLGSFTGVVGSRLTGADRAAGREPTEDSLKDVCRNVRHLRLTVNYFSGPRPVSLELVEIWGKLGTSASEEDWQKALAALAKLEEKVPAVFTPREGVVLMYKADSRPTPECGLADYHLCEKSICHSPCPLDGKGREGSVKAAAFPLTVSGNESSELRCSSTQWDQRNFCAPKSKGLVTGSSE</sequence>
<protein>
    <submittedName>
        <fullName evidence="4">Protein regulator of cytokinesis 1</fullName>
    </submittedName>
</protein>
<dbReference type="PANTHER" id="PTHR19321:SF41">
    <property type="entry name" value="FASCETTO-RELATED"/>
    <property type="match status" value="1"/>
</dbReference>
<keyword evidence="5" id="KW-1185">Reference proteome</keyword>
<evidence type="ECO:0000259" key="3">
    <source>
        <dbReference type="Pfam" id="PF19318"/>
    </source>
</evidence>
<dbReference type="Gene3D" id="1.20.58.1520">
    <property type="match status" value="1"/>
</dbReference>
<dbReference type="GO" id="GO:0005737">
    <property type="term" value="C:cytoplasm"/>
    <property type="evidence" value="ECO:0007669"/>
    <property type="project" value="TreeGrafter"/>
</dbReference>
<dbReference type="Proteomes" id="UP001174909">
    <property type="component" value="Unassembled WGS sequence"/>
</dbReference>
<dbReference type="Pfam" id="PF03999">
    <property type="entry name" value="MAP65_ASE1"/>
    <property type="match status" value="1"/>
</dbReference>
<feature type="domain" description="RING finger protein 37 N-terminal" evidence="3">
    <location>
        <begin position="698"/>
        <end position="907"/>
    </location>
</feature>
<name>A0AA35T624_GEOBA</name>
<proteinExistence type="predicted"/>
<feature type="coiled-coil region" evidence="1">
    <location>
        <begin position="401"/>
        <end position="428"/>
    </location>
</feature>
<dbReference type="GO" id="GO:1990023">
    <property type="term" value="C:mitotic spindle midzone"/>
    <property type="evidence" value="ECO:0007669"/>
    <property type="project" value="TreeGrafter"/>
</dbReference>
<evidence type="ECO:0000256" key="1">
    <source>
        <dbReference type="SAM" id="Coils"/>
    </source>
</evidence>
<evidence type="ECO:0000256" key="2">
    <source>
        <dbReference type="SAM" id="MobiDB-lite"/>
    </source>
</evidence>
<dbReference type="PANTHER" id="PTHR19321">
    <property type="entry name" value="PROTEIN REGULATOR OF CYTOKINESIS 1 PRC1-RELATED"/>
    <property type="match status" value="1"/>
</dbReference>